<dbReference type="Proteomes" id="UP001279734">
    <property type="component" value="Unassembled WGS sequence"/>
</dbReference>
<feature type="region of interest" description="Disordered" evidence="1">
    <location>
        <begin position="1"/>
        <end position="89"/>
    </location>
</feature>
<protein>
    <submittedName>
        <fullName evidence="2">Uncharacterized protein</fullName>
    </submittedName>
</protein>
<reference evidence="2" key="1">
    <citation type="submission" date="2023-05" db="EMBL/GenBank/DDBJ databases">
        <title>Nepenthes gracilis genome sequencing.</title>
        <authorList>
            <person name="Fukushima K."/>
        </authorList>
    </citation>
    <scope>NUCLEOTIDE SEQUENCE</scope>
    <source>
        <strain evidence="2">SING2019-196</strain>
    </source>
</reference>
<evidence type="ECO:0000256" key="1">
    <source>
        <dbReference type="SAM" id="MobiDB-lite"/>
    </source>
</evidence>
<keyword evidence="3" id="KW-1185">Reference proteome</keyword>
<accession>A0AAD3TI14</accession>
<sequence length="115" mass="13738">MTEAEELKKNPWRFSQHRICPSRQSPEEIERNRRQRTAKARVSQDVKSGNKCHNMERHNVENDCGDQAETHEQRRRSRITPARQRLQPLPLRHQDTKTLTTAWILLVILLNRLYC</sequence>
<gene>
    <name evidence="2" type="ORF">Nepgr_031206</name>
</gene>
<comment type="caution">
    <text evidence="2">The sequence shown here is derived from an EMBL/GenBank/DDBJ whole genome shotgun (WGS) entry which is preliminary data.</text>
</comment>
<dbReference type="EMBL" id="BSYO01000036">
    <property type="protein sequence ID" value="GMH29363.1"/>
    <property type="molecule type" value="Genomic_DNA"/>
</dbReference>
<dbReference type="AlphaFoldDB" id="A0AAD3TI14"/>
<proteinExistence type="predicted"/>
<organism evidence="2 3">
    <name type="scientific">Nepenthes gracilis</name>
    <name type="common">Slender pitcher plant</name>
    <dbReference type="NCBI Taxonomy" id="150966"/>
    <lineage>
        <taxon>Eukaryota</taxon>
        <taxon>Viridiplantae</taxon>
        <taxon>Streptophyta</taxon>
        <taxon>Embryophyta</taxon>
        <taxon>Tracheophyta</taxon>
        <taxon>Spermatophyta</taxon>
        <taxon>Magnoliopsida</taxon>
        <taxon>eudicotyledons</taxon>
        <taxon>Gunneridae</taxon>
        <taxon>Pentapetalae</taxon>
        <taxon>Caryophyllales</taxon>
        <taxon>Nepenthaceae</taxon>
        <taxon>Nepenthes</taxon>
    </lineage>
</organism>
<evidence type="ECO:0000313" key="3">
    <source>
        <dbReference type="Proteomes" id="UP001279734"/>
    </source>
</evidence>
<name>A0AAD3TI14_NEPGR</name>
<evidence type="ECO:0000313" key="2">
    <source>
        <dbReference type="EMBL" id="GMH29363.1"/>
    </source>
</evidence>